<dbReference type="PROSITE" id="PS50231">
    <property type="entry name" value="RICIN_B_LECTIN"/>
    <property type="match status" value="1"/>
</dbReference>
<feature type="domain" description="Ricin B lectin" evidence="4">
    <location>
        <begin position="1079"/>
        <end position="1206"/>
    </location>
</feature>
<dbReference type="InterPro" id="IPR013783">
    <property type="entry name" value="Ig-like_fold"/>
</dbReference>
<dbReference type="InterPro" id="IPR000772">
    <property type="entry name" value="Ricin_B_lectin"/>
</dbReference>
<name>A0ABW2E4R4_9ACTN</name>
<dbReference type="PANTHER" id="PTHR43863">
    <property type="entry name" value="HYDROLASE, PUTATIVE (AFU_ORTHOLOGUE AFUA_1G03140)-RELATED"/>
    <property type="match status" value="1"/>
</dbReference>
<dbReference type="InterPro" id="IPR006311">
    <property type="entry name" value="TAT_signal"/>
</dbReference>
<dbReference type="InterPro" id="IPR051816">
    <property type="entry name" value="Glycosyl_Hydrolase_31"/>
</dbReference>
<dbReference type="SUPFAM" id="SSF74650">
    <property type="entry name" value="Galactose mutarotase-like"/>
    <property type="match status" value="1"/>
</dbReference>
<dbReference type="PROSITE" id="PS51318">
    <property type="entry name" value="TAT"/>
    <property type="match status" value="1"/>
</dbReference>
<dbReference type="EMBL" id="JBHSYM010000060">
    <property type="protein sequence ID" value="MFC7015160.1"/>
    <property type="molecule type" value="Genomic_DNA"/>
</dbReference>
<evidence type="ECO:0000259" key="4">
    <source>
        <dbReference type="SMART" id="SM00458"/>
    </source>
</evidence>
<comment type="caution">
    <text evidence="5">The sequence shown here is derived from an EMBL/GenBank/DDBJ whole genome shotgun (WGS) entry which is preliminary data.</text>
</comment>
<dbReference type="Pfam" id="PF21365">
    <property type="entry name" value="Glyco_hydro_31_3rd"/>
    <property type="match status" value="1"/>
</dbReference>
<dbReference type="Pfam" id="PF00652">
    <property type="entry name" value="Ricin_B_lectin"/>
    <property type="match status" value="1"/>
</dbReference>
<dbReference type="Pfam" id="PF13802">
    <property type="entry name" value="Gal_mutarotas_2"/>
    <property type="match status" value="1"/>
</dbReference>
<dbReference type="Proteomes" id="UP001596409">
    <property type="component" value="Unassembled WGS sequence"/>
</dbReference>
<sequence>MNRQSRARLLVSALAAALVAALVPSYASARPSDTSDAVGGRLGEATGFTADGDTYTLAAGDAKLRISFPDDDLFRVRLAPDGHFSDPANDDPEDPGAPDADIVVKNDYEGARSTHTETDDAYVVRTDEATLTITKSPVTLALADEDGRPLWRETAPLSWSDDGTVQTLQQGEHEQFFGGGMQNGSFSHRGETIDISRDYDWNEGGNPNAAPFYLSSSGYGVLRNTFAPGRYDFGAPVRTTHREQRFDAYYFVGDAKEVIDGYTELTGRPALLPMYALEVGDADCYLHNANRGERETLRDSREIADGYAQRGIPLGWMLVNDGYGCGYEDLARTGDMLNEHGAELGLWTEADLTEQETEVAAGVRVRKTDVAWVGPGYRFALDACEKARDGIERHSRDRATVLTIEGWAGTQRCGAMWSGDQSGSWDYIRWQIPTYAGSTMSGQAVTTGDIDGIFGGSAETYVRDLQWKMLLPMTYGMSGWAASDKQPWRYGEPYTAINKKYLLLHERLLPYLYTHLANAAKNGVGPTRPLYLNYPDDPATWGDKAKYEFLAGDDLLVAPVHEDSDVRDGIYLPEGRWVDYWTGRVHEGGRTLDGYQAPLDTLPLFVRAGAIVPMFPEGTTDWAKGKQSGQLDLDVYPEGDSSFTLREDDGRSRAHAAGESATQRIEVSAPDARRRGPVDIRIGELRGEYDGKPAQRRYGLSVHTDTDPSGVRAAGQRLREVSSEQELRSAPSGWYYDGRTGVVHVRTAPVSTGERVTVRIDGAGSVGGTHPQDRAVRLDAGTAAVGTVGRSQQVDVAFTNDTGKPVTVTGTAVDAPEGWTVDSAGPAGTRDLPDGATFTARYTVTPAEGATPGKYEVSARASYATRNKEYTVRTRTGTTLAHPSLASAADNVGVTKQDDPGPGDIDGGGSSFIAERLAAKGVSPGATVEANGFAFTWPDAEPGTPDNVTGKGQTIKVSGREKGNALAFLGTGTSGSAEGTATVHYTDGTTGEAELGFPNWCCLPTDRYGAKTAIATKGKNTPSGPAYETVEYRLYTKTLRIDPDKEVAAVTLPANSAVHVFALDVGDEEIVAPPVPDGQYALATAGGEGRLEAPGDTDAGQLRIGQPSTSPAQKWNVTRDDDGTYQLKNAGSGLCADVAASSQASGAEVVQYTCTGTANQRWTVTEEKGTLTLKAEHSGLSLTATAAGLVVQATDDGGALQRWRATAN</sequence>
<comment type="similarity">
    <text evidence="1">Belongs to the glycosyl hydrolase 31 family.</text>
</comment>
<dbReference type="InterPro" id="IPR048395">
    <property type="entry name" value="Glyco_hydro_31_C"/>
</dbReference>
<dbReference type="CDD" id="cd00161">
    <property type="entry name" value="beta-trefoil_Ricin-like"/>
    <property type="match status" value="1"/>
</dbReference>
<evidence type="ECO:0000256" key="2">
    <source>
        <dbReference type="SAM" id="MobiDB-lite"/>
    </source>
</evidence>
<dbReference type="Pfam" id="PF17137">
    <property type="entry name" value="DUF5110"/>
    <property type="match status" value="1"/>
</dbReference>
<proteinExistence type="inferred from homology"/>
<dbReference type="Pfam" id="PF01055">
    <property type="entry name" value="Glyco_hydro_31_2nd"/>
    <property type="match status" value="1"/>
</dbReference>
<dbReference type="CDD" id="cd14752">
    <property type="entry name" value="GH31_N"/>
    <property type="match status" value="1"/>
</dbReference>
<feature type="region of interest" description="Disordered" evidence="2">
    <location>
        <begin position="82"/>
        <end position="101"/>
    </location>
</feature>
<dbReference type="Pfam" id="PF10633">
    <property type="entry name" value="NPCBM_assoc"/>
    <property type="match status" value="1"/>
</dbReference>
<feature type="signal peptide" evidence="3">
    <location>
        <begin position="1"/>
        <end position="29"/>
    </location>
</feature>
<keyword evidence="6" id="KW-1185">Reference proteome</keyword>
<reference evidence="6" key="1">
    <citation type="journal article" date="2019" name="Int. J. Syst. Evol. Microbiol.">
        <title>The Global Catalogue of Microorganisms (GCM) 10K type strain sequencing project: providing services to taxonomists for standard genome sequencing and annotation.</title>
        <authorList>
            <consortium name="The Broad Institute Genomics Platform"/>
            <consortium name="The Broad Institute Genome Sequencing Center for Infectious Disease"/>
            <person name="Wu L."/>
            <person name="Ma J."/>
        </authorList>
    </citation>
    <scope>NUCLEOTIDE SEQUENCE [LARGE SCALE GENOMIC DNA]</scope>
    <source>
        <strain evidence="6">JCM 4855</strain>
    </source>
</reference>
<dbReference type="SUPFAM" id="SSF50370">
    <property type="entry name" value="Ricin B-like lectins"/>
    <property type="match status" value="1"/>
</dbReference>
<dbReference type="PANTHER" id="PTHR43863:SF2">
    <property type="entry name" value="MALTASE-GLUCOAMYLASE"/>
    <property type="match status" value="1"/>
</dbReference>
<dbReference type="InterPro" id="IPR017853">
    <property type="entry name" value="GH"/>
</dbReference>
<organism evidence="5 6">
    <name type="scientific">Streptomyces viridiviolaceus</name>
    <dbReference type="NCBI Taxonomy" id="68282"/>
    <lineage>
        <taxon>Bacteria</taxon>
        <taxon>Bacillati</taxon>
        <taxon>Actinomycetota</taxon>
        <taxon>Actinomycetes</taxon>
        <taxon>Kitasatosporales</taxon>
        <taxon>Streptomycetaceae</taxon>
        <taxon>Streptomyces</taxon>
    </lineage>
</organism>
<dbReference type="InterPro" id="IPR035992">
    <property type="entry name" value="Ricin_B-like_lectins"/>
</dbReference>
<evidence type="ECO:0000313" key="5">
    <source>
        <dbReference type="EMBL" id="MFC7015160.1"/>
    </source>
</evidence>
<dbReference type="SMART" id="SM00458">
    <property type="entry name" value="RICIN"/>
    <property type="match status" value="1"/>
</dbReference>
<dbReference type="InterPro" id="IPR013780">
    <property type="entry name" value="Glyco_hydro_b"/>
</dbReference>
<protein>
    <submittedName>
        <fullName evidence="5">RICIN domain-containing protein</fullName>
    </submittedName>
</protein>
<evidence type="ECO:0000256" key="3">
    <source>
        <dbReference type="SAM" id="SignalP"/>
    </source>
</evidence>
<dbReference type="Gene3D" id="2.60.40.10">
    <property type="entry name" value="Immunoglobulins"/>
    <property type="match status" value="1"/>
</dbReference>
<dbReference type="SUPFAM" id="SSF51445">
    <property type="entry name" value="(Trans)glycosidases"/>
    <property type="match status" value="1"/>
</dbReference>
<evidence type="ECO:0000256" key="1">
    <source>
        <dbReference type="ARBA" id="ARBA00007806"/>
    </source>
</evidence>
<keyword evidence="3" id="KW-0732">Signal</keyword>
<dbReference type="Gene3D" id="2.80.10.50">
    <property type="match status" value="1"/>
</dbReference>
<dbReference type="Gene3D" id="2.60.40.1180">
    <property type="entry name" value="Golgi alpha-mannosidase II"/>
    <property type="match status" value="2"/>
</dbReference>
<dbReference type="InterPro" id="IPR025887">
    <property type="entry name" value="Glyco_hydro_31_N_dom"/>
</dbReference>
<dbReference type="Gene3D" id="3.20.20.80">
    <property type="entry name" value="Glycosidases"/>
    <property type="match status" value="1"/>
</dbReference>
<evidence type="ECO:0000313" key="6">
    <source>
        <dbReference type="Proteomes" id="UP001596409"/>
    </source>
</evidence>
<gene>
    <name evidence="5" type="ORF">ACFQMH_26330</name>
</gene>
<dbReference type="RefSeq" id="WP_189873737.1">
    <property type="nucleotide sequence ID" value="NZ_BMWA01000013.1"/>
</dbReference>
<dbReference type="InterPro" id="IPR011013">
    <property type="entry name" value="Gal_mutarotase_sf_dom"/>
</dbReference>
<feature type="region of interest" description="Disordered" evidence="2">
    <location>
        <begin position="641"/>
        <end position="665"/>
    </location>
</feature>
<dbReference type="InterPro" id="IPR000322">
    <property type="entry name" value="Glyco_hydro_31_TIM"/>
</dbReference>
<dbReference type="SUPFAM" id="SSF51011">
    <property type="entry name" value="Glycosyl hydrolase domain"/>
    <property type="match status" value="1"/>
</dbReference>
<accession>A0ABW2E4R4</accession>
<dbReference type="Gene3D" id="2.60.40.1760">
    <property type="entry name" value="glycosyl hydrolase (family 31)"/>
    <property type="match status" value="1"/>
</dbReference>
<feature type="chain" id="PRO_5046478930" evidence="3">
    <location>
        <begin position="30"/>
        <end position="1208"/>
    </location>
</feature>
<dbReference type="InterPro" id="IPR018905">
    <property type="entry name" value="A-galactase_NEW3"/>
</dbReference>
<dbReference type="InterPro" id="IPR033403">
    <property type="entry name" value="DUF5110"/>
</dbReference>